<dbReference type="InterPro" id="IPR036565">
    <property type="entry name" value="Mur-like_cat_sf"/>
</dbReference>
<keyword evidence="10" id="KW-1185">Reference proteome</keyword>
<evidence type="ECO:0000259" key="8">
    <source>
        <dbReference type="Pfam" id="PF08245"/>
    </source>
</evidence>
<comment type="caution">
    <text evidence="9">The sequence shown here is derived from an EMBL/GenBank/DDBJ whole genome shotgun (WGS) entry which is preliminary data.</text>
</comment>
<evidence type="ECO:0000256" key="6">
    <source>
        <dbReference type="ARBA" id="ARBA00022842"/>
    </source>
</evidence>
<dbReference type="InterPro" id="IPR013221">
    <property type="entry name" value="Mur_ligase_cen"/>
</dbReference>
<keyword evidence="5 7" id="KW-0067">ATP-binding</keyword>
<dbReference type="RefSeq" id="WP_156805255.1">
    <property type="nucleotide sequence ID" value="NZ_JBHSOJ010000016.1"/>
</dbReference>
<keyword evidence="4 7" id="KW-0547">Nucleotide-binding</keyword>
<keyword evidence="2 7" id="KW-0436">Ligase</keyword>
<dbReference type="EMBL" id="JBHSOJ010000016">
    <property type="protein sequence ID" value="MFC5631251.1"/>
    <property type="molecule type" value="Genomic_DNA"/>
</dbReference>
<dbReference type="Gene3D" id="3.40.1190.10">
    <property type="entry name" value="Mur-like, catalytic domain"/>
    <property type="match status" value="1"/>
</dbReference>
<gene>
    <name evidence="9" type="ORF">ACFPQ3_06600</name>
</gene>
<evidence type="ECO:0000256" key="4">
    <source>
        <dbReference type="ARBA" id="ARBA00022741"/>
    </source>
</evidence>
<keyword evidence="3" id="KW-0479">Metal-binding</keyword>
<dbReference type="PIRSF" id="PIRSF001563">
    <property type="entry name" value="Folylpolyglu_synth"/>
    <property type="match status" value="1"/>
</dbReference>
<dbReference type="NCBIfam" id="TIGR01499">
    <property type="entry name" value="folC"/>
    <property type="match status" value="1"/>
</dbReference>
<dbReference type="Gene3D" id="3.90.190.20">
    <property type="entry name" value="Mur ligase, C-terminal domain"/>
    <property type="match status" value="1"/>
</dbReference>
<comment type="similarity">
    <text evidence="1 7">Belongs to the folylpolyglutamate synthase family.</text>
</comment>
<evidence type="ECO:0000313" key="9">
    <source>
        <dbReference type="EMBL" id="MFC5631251.1"/>
    </source>
</evidence>
<keyword evidence="6" id="KW-0460">Magnesium</keyword>
<organism evidence="9 10">
    <name type="scientific">Streptococcus caledonicus</name>
    <dbReference type="NCBI Taxonomy" id="2614158"/>
    <lineage>
        <taxon>Bacteria</taxon>
        <taxon>Bacillati</taxon>
        <taxon>Bacillota</taxon>
        <taxon>Bacilli</taxon>
        <taxon>Lactobacillales</taxon>
        <taxon>Streptococcaceae</taxon>
        <taxon>Streptococcus</taxon>
    </lineage>
</organism>
<dbReference type="InterPro" id="IPR036615">
    <property type="entry name" value="Mur_ligase_C_dom_sf"/>
</dbReference>
<proteinExistence type="inferred from homology"/>
<evidence type="ECO:0000313" key="10">
    <source>
        <dbReference type="Proteomes" id="UP001596110"/>
    </source>
</evidence>
<evidence type="ECO:0000256" key="1">
    <source>
        <dbReference type="ARBA" id="ARBA00008276"/>
    </source>
</evidence>
<evidence type="ECO:0000256" key="7">
    <source>
        <dbReference type="PIRNR" id="PIRNR001563"/>
    </source>
</evidence>
<protein>
    <submittedName>
        <fullName evidence="9">Bifunctional folylpolyglutamate synthase/dihydrofolate synthase</fullName>
        <ecNumber evidence="9">6.3.2.-</ecNumber>
    </submittedName>
</protein>
<evidence type="ECO:0000256" key="5">
    <source>
        <dbReference type="ARBA" id="ARBA00022840"/>
    </source>
</evidence>
<dbReference type="PANTHER" id="PTHR11136">
    <property type="entry name" value="FOLYLPOLYGLUTAMATE SYNTHASE-RELATED"/>
    <property type="match status" value="1"/>
</dbReference>
<feature type="domain" description="Mur ligase central" evidence="8">
    <location>
        <begin position="44"/>
        <end position="266"/>
    </location>
</feature>
<sequence length="416" mass="46838">MTYEETLDWIHGQLKFGIKPGVKRMEWMLNELGNPQKKLKGIHVVGTNGKGSTTNYLQNIFTTAGYEVGTFTSPYIMDFRERISVNGEMISKEDLVKLAEIIKPVVDRLPLETDLKSATEFEIITTMMFVYFGQMHPVDIAVIEAGLGGLHDSTNVFTPLAVVCPSIGLDHQNILGNTYREIATQKVGVLKKGVPFIFAEDKAEVMEVFKETSEKLSCPTYQLNKDFFAFGKSSAFDFSYEDLQLSAVQLAMPGQHQVANASLAMMTSFLLAPAFSKINLEVIRKALAQARWLGRTELMRDNLMIDGAHNDESVAVLVDLLKTDYADKRVHILFSAIDTKPIDSMLKQLSEFESLTVTSFDYPNAVALENYPKCYPKLPHFTDWLDKVNERTEELFVVTGSLYFISQVRTYLLNTD</sequence>
<dbReference type="Proteomes" id="UP001596110">
    <property type="component" value="Unassembled WGS sequence"/>
</dbReference>
<dbReference type="Pfam" id="PF08245">
    <property type="entry name" value="Mur_ligase_M"/>
    <property type="match status" value="1"/>
</dbReference>
<dbReference type="SUPFAM" id="SSF53244">
    <property type="entry name" value="MurD-like peptide ligases, peptide-binding domain"/>
    <property type="match status" value="1"/>
</dbReference>
<dbReference type="SUPFAM" id="SSF53623">
    <property type="entry name" value="MurD-like peptide ligases, catalytic domain"/>
    <property type="match status" value="1"/>
</dbReference>
<evidence type="ECO:0000256" key="2">
    <source>
        <dbReference type="ARBA" id="ARBA00022598"/>
    </source>
</evidence>
<dbReference type="GO" id="GO:0016874">
    <property type="term" value="F:ligase activity"/>
    <property type="evidence" value="ECO:0007669"/>
    <property type="project" value="UniProtKB-KW"/>
</dbReference>
<dbReference type="PANTHER" id="PTHR11136:SF0">
    <property type="entry name" value="DIHYDROFOLATE SYNTHETASE-RELATED"/>
    <property type="match status" value="1"/>
</dbReference>
<accession>A0ABW0UCG6</accession>
<reference evidence="10" key="1">
    <citation type="journal article" date="2019" name="Int. J. Syst. Evol. Microbiol.">
        <title>The Global Catalogue of Microorganisms (GCM) 10K type strain sequencing project: providing services to taxonomists for standard genome sequencing and annotation.</title>
        <authorList>
            <consortium name="The Broad Institute Genomics Platform"/>
            <consortium name="The Broad Institute Genome Sequencing Center for Infectious Disease"/>
            <person name="Wu L."/>
            <person name="Ma J."/>
        </authorList>
    </citation>
    <scope>NUCLEOTIDE SEQUENCE [LARGE SCALE GENOMIC DNA]</scope>
    <source>
        <strain evidence="10">DT43</strain>
    </source>
</reference>
<evidence type="ECO:0000256" key="3">
    <source>
        <dbReference type="ARBA" id="ARBA00022723"/>
    </source>
</evidence>
<dbReference type="InterPro" id="IPR001645">
    <property type="entry name" value="Folylpolyglutamate_synth"/>
</dbReference>
<dbReference type="EC" id="6.3.2.-" evidence="9"/>
<name>A0ABW0UCG6_9STRE</name>